<evidence type="ECO:0000313" key="1">
    <source>
        <dbReference type="EMBL" id="BAU56273.1"/>
    </source>
</evidence>
<keyword evidence="2" id="KW-1185">Reference proteome</keyword>
<accession>A0A110B425</accession>
<dbReference type="InterPro" id="IPR029044">
    <property type="entry name" value="Nucleotide-diphossugar_trans"/>
</dbReference>
<dbReference type="SUPFAM" id="SSF53448">
    <property type="entry name" value="Nucleotide-diphospho-sugar transferases"/>
    <property type="match status" value="1"/>
</dbReference>
<gene>
    <name evidence="1" type="ORF">MgSA37_04470</name>
</gene>
<dbReference type="RefSeq" id="WP_096354969.1">
    <property type="nucleotide sequence ID" value="NZ_AP017313.1"/>
</dbReference>
<dbReference type="EMBL" id="AP017313">
    <property type="protein sequence ID" value="BAU56273.1"/>
    <property type="molecule type" value="Genomic_DNA"/>
</dbReference>
<dbReference type="KEGG" id="mgot:MgSA37_04470"/>
<organism evidence="1 2">
    <name type="scientific">Mucilaginibacter gotjawali</name>
    <dbReference type="NCBI Taxonomy" id="1550579"/>
    <lineage>
        <taxon>Bacteria</taxon>
        <taxon>Pseudomonadati</taxon>
        <taxon>Bacteroidota</taxon>
        <taxon>Sphingobacteriia</taxon>
        <taxon>Sphingobacteriales</taxon>
        <taxon>Sphingobacteriaceae</taxon>
        <taxon>Mucilaginibacter</taxon>
    </lineage>
</organism>
<proteinExistence type="predicted"/>
<reference evidence="1 2" key="1">
    <citation type="submission" date="2015-12" db="EMBL/GenBank/DDBJ databases">
        <title>Genome sequence of Mucilaginibacter gotjawali.</title>
        <authorList>
            <person name="Lee J.S."/>
            <person name="Lee K.C."/>
            <person name="Kim K.K."/>
            <person name="Lee B.W."/>
        </authorList>
    </citation>
    <scope>NUCLEOTIDE SEQUENCE [LARGE SCALE GENOMIC DNA]</scope>
    <source>
        <strain evidence="1 2">SA3-7</strain>
    </source>
</reference>
<protein>
    <submittedName>
        <fullName evidence="1">Uncharacterized protein</fullName>
    </submittedName>
</protein>
<dbReference type="Gene3D" id="3.90.550.10">
    <property type="entry name" value="Spore Coat Polysaccharide Biosynthesis Protein SpsA, Chain A"/>
    <property type="match status" value="1"/>
</dbReference>
<evidence type="ECO:0000313" key="2">
    <source>
        <dbReference type="Proteomes" id="UP000218263"/>
    </source>
</evidence>
<dbReference type="OrthoDB" id="9785375at2"/>
<name>A0A110B425_9SPHI</name>
<sequence length="317" mass="36990">MKNSPTAGYHTKSAVLFVVFNRPETTKRVFEAIRIAQPKRLYIVADGPRRDYPGDVEQCKQTRQILSLIDWDCEVKTLLREENAGCKNGVSSAINWFFEQEEEGIILEDDCLPANSFFKFCDTLLEKYRYDTRIRHITGCNLQFGKKWGDASYYFSNRTHVWGWASWRRVWNDYDVNLTKYDGTEVKAQLKNIYNDDFVADAWTNIFNELKAGKINSWAYPLDFCNFFNNGLVIIPNENLVTNIGFKAGATHTVDEESSYANIPLIEIGEITDPVFFVPQKQADLSIINRDFNIEQRRVKHNAWHRKLKRWIKSKLK</sequence>
<dbReference type="AlphaFoldDB" id="A0A110B425"/>
<dbReference type="Proteomes" id="UP000218263">
    <property type="component" value="Chromosome"/>
</dbReference>